<evidence type="ECO:0000313" key="9">
    <source>
        <dbReference type="Proteomes" id="UP001225134"/>
    </source>
</evidence>
<dbReference type="EMBL" id="JASSPP010000001">
    <property type="protein sequence ID" value="MDK9580173.1"/>
    <property type="molecule type" value="Genomic_DNA"/>
</dbReference>
<evidence type="ECO:0000256" key="1">
    <source>
        <dbReference type="ARBA" id="ARBA00001933"/>
    </source>
</evidence>
<dbReference type="GO" id="GO:0008483">
    <property type="term" value="F:transaminase activity"/>
    <property type="evidence" value="ECO:0007669"/>
    <property type="project" value="UniProtKB-KW"/>
</dbReference>
<keyword evidence="9" id="KW-1185">Reference proteome</keyword>
<dbReference type="InterPro" id="IPR015424">
    <property type="entry name" value="PyrdxlP-dep_Trfase"/>
</dbReference>
<sequence>MKSKVNSIIENIEISKIRQIAFKMNAYEDGINLTIGEPSQDLPDCVKIEMACRLLHDKIGYAPTGGMPELKQEIVKFYNKYFGGKYKEENCLITVGSTEGLSTFIRSLIGEGDEVIMPTPTYPGYAPNIKLQKGIEVYLDTSADNFKLKASTLEKAINKKTKAIILTYPNNPAGICIDAEEMDKIADVIRRHDIYVLSDEIYASLAFEKYNSFAKYHDLLDKVVIINGFSKSHSMTGYRLGYMLASKYFIDNFIKVSQYTTTGITTIAQYGGIKALQVCPTREDIVKENKERMDFFAKGLEKIGFKVIKPEGAFYLFADYRKLSNKKSMDFVNEIVENLHIGIVPGECFMVEGYVRFSITKEKEVLDEAIRRISEYFKRG</sequence>
<gene>
    <name evidence="8" type="ORF">QQA45_01365</name>
</gene>
<dbReference type="PANTHER" id="PTHR46383:SF4">
    <property type="entry name" value="AMINOTRANSFERASE"/>
    <property type="match status" value="1"/>
</dbReference>
<keyword evidence="4 6" id="KW-0808">Transferase</keyword>
<dbReference type="PRINTS" id="PR00753">
    <property type="entry name" value="ACCSYNTHASE"/>
</dbReference>
<dbReference type="InterPro" id="IPR004839">
    <property type="entry name" value="Aminotransferase_I/II_large"/>
</dbReference>
<organism evidence="8 9">
    <name type="scientific">Sneathia sanguinegens</name>
    <dbReference type="NCBI Taxonomy" id="40543"/>
    <lineage>
        <taxon>Bacteria</taxon>
        <taxon>Fusobacteriati</taxon>
        <taxon>Fusobacteriota</taxon>
        <taxon>Fusobacteriia</taxon>
        <taxon>Fusobacteriales</taxon>
        <taxon>Leptotrichiaceae</taxon>
        <taxon>Sneathia</taxon>
    </lineage>
</organism>
<evidence type="ECO:0000256" key="6">
    <source>
        <dbReference type="RuleBase" id="RU000481"/>
    </source>
</evidence>
<dbReference type="Gene3D" id="3.90.1150.10">
    <property type="entry name" value="Aspartate Aminotransferase, domain 1"/>
    <property type="match status" value="1"/>
</dbReference>
<dbReference type="CDD" id="cd00609">
    <property type="entry name" value="AAT_like"/>
    <property type="match status" value="1"/>
</dbReference>
<dbReference type="SUPFAM" id="SSF53383">
    <property type="entry name" value="PLP-dependent transferases"/>
    <property type="match status" value="1"/>
</dbReference>
<dbReference type="Proteomes" id="UP001225134">
    <property type="component" value="Unassembled WGS sequence"/>
</dbReference>
<keyword evidence="3 6" id="KW-0032">Aminotransferase</keyword>
<feature type="domain" description="Aminotransferase class I/classII large" evidence="7">
    <location>
        <begin position="29"/>
        <end position="373"/>
    </location>
</feature>
<dbReference type="InterPro" id="IPR004838">
    <property type="entry name" value="NHTrfase_class1_PyrdxlP-BS"/>
</dbReference>
<keyword evidence="5" id="KW-0663">Pyridoxal phosphate</keyword>
<reference evidence="8 9" key="1">
    <citation type="submission" date="2023-06" db="EMBL/GenBank/DDBJ databases">
        <title>Antibody response to the Sneathia vaginalis cytopathogenic toxin A during pregnancy.</title>
        <authorList>
            <person name="Mccoy Z.T."/>
            <person name="Serrano M.G."/>
            <person name="Spaine K."/>
            <person name="Edwards D.J."/>
            <person name="Buck G.A."/>
            <person name="Jefferson K."/>
        </authorList>
    </citation>
    <scope>NUCLEOTIDE SEQUENCE [LARGE SCALE GENOMIC DNA]</scope>
    <source>
        <strain evidence="8 9">CCUG 42621</strain>
    </source>
</reference>
<dbReference type="InterPro" id="IPR050596">
    <property type="entry name" value="AspAT/PAT-like"/>
</dbReference>
<evidence type="ECO:0000256" key="2">
    <source>
        <dbReference type="ARBA" id="ARBA00007441"/>
    </source>
</evidence>
<protein>
    <recommendedName>
        <fullName evidence="6">Aminotransferase</fullName>
        <ecNumber evidence="6">2.6.1.-</ecNumber>
    </recommendedName>
</protein>
<name>A0ABT7HI59_9FUSO</name>
<dbReference type="InterPro" id="IPR015421">
    <property type="entry name" value="PyrdxlP-dep_Trfase_major"/>
</dbReference>
<proteinExistence type="inferred from homology"/>
<evidence type="ECO:0000256" key="3">
    <source>
        <dbReference type="ARBA" id="ARBA00022576"/>
    </source>
</evidence>
<evidence type="ECO:0000259" key="7">
    <source>
        <dbReference type="Pfam" id="PF00155"/>
    </source>
</evidence>
<dbReference type="Gene3D" id="3.40.640.10">
    <property type="entry name" value="Type I PLP-dependent aspartate aminotransferase-like (Major domain)"/>
    <property type="match status" value="1"/>
</dbReference>
<comment type="caution">
    <text evidence="8">The sequence shown here is derived from an EMBL/GenBank/DDBJ whole genome shotgun (WGS) entry which is preliminary data.</text>
</comment>
<comment type="cofactor">
    <cofactor evidence="1 6">
        <name>pyridoxal 5'-phosphate</name>
        <dbReference type="ChEBI" id="CHEBI:597326"/>
    </cofactor>
</comment>
<dbReference type="Pfam" id="PF00155">
    <property type="entry name" value="Aminotran_1_2"/>
    <property type="match status" value="1"/>
</dbReference>
<dbReference type="RefSeq" id="WP_285152549.1">
    <property type="nucleotide sequence ID" value="NZ_JASSPP010000001.1"/>
</dbReference>
<dbReference type="EC" id="2.6.1.-" evidence="6"/>
<dbReference type="InterPro" id="IPR015422">
    <property type="entry name" value="PyrdxlP-dep_Trfase_small"/>
</dbReference>
<comment type="similarity">
    <text evidence="2 6">Belongs to the class-I pyridoxal-phosphate-dependent aminotransferase family.</text>
</comment>
<evidence type="ECO:0000256" key="5">
    <source>
        <dbReference type="ARBA" id="ARBA00022898"/>
    </source>
</evidence>
<evidence type="ECO:0000313" key="8">
    <source>
        <dbReference type="EMBL" id="MDK9580173.1"/>
    </source>
</evidence>
<dbReference type="PROSITE" id="PS00105">
    <property type="entry name" value="AA_TRANSFER_CLASS_1"/>
    <property type="match status" value="1"/>
</dbReference>
<dbReference type="PANTHER" id="PTHR46383">
    <property type="entry name" value="ASPARTATE AMINOTRANSFERASE"/>
    <property type="match status" value="1"/>
</dbReference>
<evidence type="ECO:0000256" key="4">
    <source>
        <dbReference type="ARBA" id="ARBA00022679"/>
    </source>
</evidence>
<accession>A0ABT7HI59</accession>